<proteinExistence type="predicted"/>
<accession>A0A8K0GD05</accession>
<comment type="subcellular location">
    <subcellularLocation>
        <location evidence="1">Nucleus</location>
    </subcellularLocation>
</comment>
<dbReference type="SUPFAM" id="SSF46689">
    <property type="entry name" value="Homeodomain-like"/>
    <property type="match status" value="1"/>
</dbReference>
<dbReference type="GO" id="GO:0005634">
    <property type="term" value="C:nucleus"/>
    <property type="evidence" value="ECO:0007669"/>
    <property type="project" value="UniProtKB-SubCell"/>
</dbReference>
<name>A0A8K0GD05_IGNLU</name>
<evidence type="ECO:0000313" key="3">
    <source>
        <dbReference type="Proteomes" id="UP000801492"/>
    </source>
</evidence>
<organism evidence="2 3">
    <name type="scientific">Ignelater luminosus</name>
    <name type="common">Cucubano</name>
    <name type="synonym">Pyrophorus luminosus</name>
    <dbReference type="NCBI Taxonomy" id="2038154"/>
    <lineage>
        <taxon>Eukaryota</taxon>
        <taxon>Metazoa</taxon>
        <taxon>Ecdysozoa</taxon>
        <taxon>Arthropoda</taxon>
        <taxon>Hexapoda</taxon>
        <taxon>Insecta</taxon>
        <taxon>Pterygota</taxon>
        <taxon>Neoptera</taxon>
        <taxon>Endopterygota</taxon>
        <taxon>Coleoptera</taxon>
        <taxon>Polyphaga</taxon>
        <taxon>Elateriformia</taxon>
        <taxon>Elateroidea</taxon>
        <taxon>Elateridae</taxon>
        <taxon>Agrypninae</taxon>
        <taxon>Pyrophorini</taxon>
        <taxon>Ignelater</taxon>
    </lineage>
</organism>
<sequence length="212" mass="23460">MSLTVTDVSQIVALIEDGHSRCYVSRSLEIPRTIVQDAWNWYLETGRFATRIGSGRKRATTAADDRFIVLNTLRNRSLTAVQIQHRLLIVRGVEIKISTIMHVQPDVKGSFQQLLYNNADFNVCTLGGLNTFHSIEDIKCIALASSVDKGTEIIRLSKIPTSAITGQLGVLSVQVFHKSSGCLRNRVVEDIGGDVEKMGSLKPQDILFMCAK</sequence>
<gene>
    <name evidence="2" type="ORF">ILUMI_08864</name>
</gene>
<dbReference type="Proteomes" id="UP000801492">
    <property type="component" value="Unassembled WGS sequence"/>
</dbReference>
<keyword evidence="3" id="KW-1185">Reference proteome</keyword>
<protein>
    <submittedName>
        <fullName evidence="2">Uncharacterized protein</fullName>
    </submittedName>
</protein>
<dbReference type="OrthoDB" id="6753017at2759"/>
<dbReference type="AlphaFoldDB" id="A0A8K0GD05"/>
<comment type="caution">
    <text evidence="2">The sequence shown here is derived from an EMBL/GenBank/DDBJ whole genome shotgun (WGS) entry which is preliminary data.</text>
</comment>
<dbReference type="EMBL" id="VTPC01004317">
    <property type="protein sequence ID" value="KAF2897312.1"/>
    <property type="molecule type" value="Genomic_DNA"/>
</dbReference>
<evidence type="ECO:0000256" key="1">
    <source>
        <dbReference type="ARBA" id="ARBA00004123"/>
    </source>
</evidence>
<evidence type="ECO:0000313" key="2">
    <source>
        <dbReference type="EMBL" id="KAF2897312.1"/>
    </source>
</evidence>
<reference evidence="2" key="1">
    <citation type="submission" date="2019-08" db="EMBL/GenBank/DDBJ databases">
        <title>The genome of the North American firefly Photinus pyralis.</title>
        <authorList>
            <consortium name="Photinus pyralis genome working group"/>
            <person name="Fallon T.R."/>
            <person name="Sander Lower S.E."/>
            <person name="Weng J.-K."/>
        </authorList>
    </citation>
    <scope>NUCLEOTIDE SEQUENCE</scope>
    <source>
        <strain evidence="2">TRF0915ILg1</strain>
        <tissue evidence="2">Whole body</tissue>
    </source>
</reference>
<dbReference type="InterPro" id="IPR009057">
    <property type="entry name" value="Homeodomain-like_sf"/>
</dbReference>